<dbReference type="EMBL" id="JACLAN010000009">
    <property type="protein sequence ID" value="MBC8674147.1"/>
    <property type="molecule type" value="Genomic_DNA"/>
</dbReference>
<accession>A0A926FP44</accession>
<dbReference type="AlphaFoldDB" id="A0A926FP44"/>
<reference evidence="2" key="1">
    <citation type="submission" date="2020-07" db="EMBL/GenBank/DDBJ databases">
        <title>Carbapenem Resistant Aeromonas hydrophila Carrying blacphA7 Isolated from Two Solid Organ Transplant Patients.</title>
        <authorList>
            <person name="Hilt E."/>
            <person name="Fitzwater S.P."/>
            <person name="Ward K."/>
            <person name="De St Maurice A."/>
            <person name="Chandrasekaran S."/>
            <person name="Garner O.B."/>
            <person name="Yang S."/>
        </authorList>
    </citation>
    <scope>NUCLEOTIDE SEQUENCE</scope>
    <source>
        <strain evidence="2">B-1</strain>
    </source>
</reference>
<keyword evidence="1" id="KW-1133">Transmembrane helix</keyword>
<feature type="non-terminal residue" evidence="2">
    <location>
        <position position="95"/>
    </location>
</feature>
<gene>
    <name evidence="2" type="ORF">H2136_16145</name>
</gene>
<protein>
    <submittedName>
        <fullName evidence="2">Uncharacterized protein</fullName>
    </submittedName>
</protein>
<keyword evidence="1" id="KW-0812">Transmembrane</keyword>
<comment type="caution">
    <text evidence="2">The sequence shown here is derived from an EMBL/GenBank/DDBJ whole genome shotgun (WGS) entry which is preliminary data.</text>
</comment>
<keyword evidence="1" id="KW-0472">Membrane</keyword>
<evidence type="ECO:0000256" key="1">
    <source>
        <dbReference type="SAM" id="Phobius"/>
    </source>
</evidence>
<sequence>MRTIIRRTRRWPALKRAGGWYFGRCRRTFWCAPLRRLLPIWADRRRCGEHILCKVYCLPIPNRLLDNDPVMIVISVLALAFYLLAIIASLHLLLS</sequence>
<organism evidence="2">
    <name type="scientific">Aeromonas hydrophila</name>
    <dbReference type="NCBI Taxonomy" id="644"/>
    <lineage>
        <taxon>Bacteria</taxon>
        <taxon>Pseudomonadati</taxon>
        <taxon>Pseudomonadota</taxon>
        <taxon>Gammaproteobacteria</taxon>
        <taxon>Aeromonadales</taxon>
        <taxon>Aeromonadaceae</taxon>
        <taxon>Aeromonas</taxon>
    </lineage>
</organism>
<name>A0A926FP44_AERHY</name>
<feature type="transmembrane region" description="Helical" evidence="1">
    <location>
        <begin position="70"/>
        <end position="94"/>
    </location>
</feature>
<proteinExistence type="predicted"/>
<evidence type="ECO:0000313" key="2">
    <source>
        <dbReference type="EMBL" id="MBC8674147.1"/>
    </source>
</evidence>